<organism evidence="1 2">
    <name type="scientific">Pseudomonas maioricensis</name>
    <dbReference type="NCBI Taxonomy" id="1766623"/>
    <lineage>
        <taxon>Bacteria</taxon>
        <taxon>Pseudomonadati</taxon>
        <taxon>Pseudomonadota</taxon>
        <taxon>Gammaproteobacteria</taxon>
        <taxon>Pseudomonadales</taxon>
        <taxon>Pseudomonadaceae</taxon>
        <taxon>Pseudomonas</taxon>
    </lineage>
</organism>
<sequence length="65" mass="7330">MLEFSCGLQNRSEVADFRRLTEENQQEWRVSADIASKLPPTVKGQYAYGAGDLLERGLPANQSMR</sequence>
<evidence type="ECO:0000313" key="2">
    <source>
        <dbReference type="Proteomes" id="UP001320513"/>
    </source>
</evidence>
<proteinExistence type="predicted"/>
<gene>
    <name evidence="1" type="ORF">AUC61_07590</name>
</gene>
<dbReference type="Proteomes" id="UP001320513">
    <property type="component" value="Unassembled WGS sequence"/>
</dbReference>
<reference evidence="1 2" key="1">
    <citation type="submission" date="2015-12" db="EMBL/GenBank/DDBJ databases">
        <title>Phylogenomics in the description of a new species in the Pseudomonas syringae group.</title>
        <authorList>
            <person name="Busquets A."/>
            <person name="Gomila M."/>
            <person name="Beiki F."/>
            <person name="Rahimian H."/>
            <person name="Mulet M."/>
            <person name="Sanchez D."/>
            <person name="Garcia-Valdes E."/>
            <person name="Lalucat J."/>
        </authorList>
    </citation>
    <scope>NUCLEOTIDE SEQUENCE [LARGE SCALE GENOMIC DNA]</scope>
    <source>
        <strain evidence="1 2">S25</strain>
    </source>
</reference>
<comment type="caution">
    <text evidence="1">The sequence shown here is derived from an EMBL/GenBank/DDBJ whole genome shotgun (WGS) entry which is preliminary data.</text>
</comment>
<accession>A0ABS9ZFK0</accession>
<name>A0ABS9ZFK0_9PSED</name>
<protein>
    <submittedName>
        <fullName evidence="1">Uncharacterized protein</fullName>
    </submittedName>
</protein>
<evidence type="ECO:0000313" key="1">
    <source>
        <dbReference type="EMBL" id="MCI8209395.1"/>
    </source>
</evidence>
<dbReference type="EMBL" id="LOHG01000004">
    <property type="protein sequence ID" value="MCI8209395.1"/>
    <property type="molecule type" value="Genomic_DNA"/>
</dbReference>
<keyword evidence="2" id="KW-1185">Reference proteome</keyword>